<evidence type="ECO:0000313" key="1">
    <source>
        <dbReference type="EMBL" id="KAF9078232.1"/>
    </source>
</evidence>
<organism evidence="1 2">
    <name type="scientific">Rhodocollybia butyracea</name>
    <dbReference type="NCBI Taxonomy" id="206335"/>
    <lineage>
        <taxon>Eukaryota</taxon>
        <taxon>Fungi</taxon>
        <taxon>Dikarya</taxon>
        <taxon>Basidiomycota</taxon>
        <taxon>Agaricomycotina</taxon>
        <taxon>Agaricomycetes</taxon>
        <taxon>Agaricomycetidae</taxon>
        <taxon>Agaricales</taxon>
        <taxon>Marasmiineae</taxon>
        <taxon>Omphalotaceae</taxon>
        <taxon>Rhodocollybia</taxon>
    </lineage>
</organism>
<reference evidence="1" key="1">
    <citation type="submission" date="2020-11" db="EMBL/GenBank/DDBJ databases">
        <authorList>
            <consortium name="DOE Joint Genome Institute"/>
            <person name="Ahrendt S."/>
            <person name="Riley R."/>
            <person name="Andreopoulos W."/>
            <person name="Labutti K."/>
            <person name="Pangilinan J."/>
            <person name="Ruiz-Duenas F.J."/>
            <person name="Barrasa J.M."/>
            <person name="Sanchez-Garcia M."/>
            <person name="Camarero S."/>
            <person name="Miyauchi S."/>
            <person name="Serrano A."/>
            <person name="Linde D."/>
            <person name="Babiker R."/>
            <person name="Drula E."/>
            <person name="Ayuso-Fernandez I."/>
            <person name="Pacheco R."/>
            <person name="Padilla G."/>
            <person name="Ferreira P."/>
            <person name="Barriuso J."/>
            <person name="Kellner H."/>
            <person name="Castanera R."/>
            <person name="Alfaro M."/>
            <person name="Ramirez L."/>
            <person name="Pisabarro A.G."/>
            <person name="Kuo A."/>
            <person name="Tritt A."/>
            <person name="Lipzen A."/>
            <person name="He G."/>
            <person name="Yan M."/>
            <person name="Ng V."/>
            <person name="Cullen D."/>
            <person name="Martin F."/>
            <person name="Rosso M.-N."/>
            <person name="Henrissat B."/>
            <person name="Hibbett D."/>
            <person name="Martinez A.T."/>
            <person name="Grigoriev I.V."/>
        </authorList>
    </citation>
    <scope>NUCLEOTIDE SEQUENCE</scope>
    <source>
        <strain evidence="1">AH 40177</strain>
    </source>
</reference>
<gene>
    <name evidence="1" type="ORF">BDP27DRAFT_1413150</name>
</gene>
<evidence type="ECO:0000313" key="2">
    <source>
        <dbReference type="Proteomes" id="UP000772434"/>
    </source>
</evidence>
<keyword evidence="2" id="KW-1185">Reference proteome</keyword>
<proteinExistence type="predicted"/>
<dbReference type="Proteomes" id="UP000772434">
    <property type="component" value="Unassembled WGS sequence"/>
</dbReference>
<dbReference type="EMBL" id="JADNRY010000002">
    <property type="protein sequence ID" value="KAF9078232.1"/>
    <property type="molecule type" value="Genomic_DNA"/>
</dbReference>
<sequence length="179" mass="20010">MVSKDTIAFTLTVISLPLTIALAIYKSLTLPLLINNFLAFVSKPDSIYNKIRLVLHYVAKLQLVEDAPIPVSDIQGIIDSHAWRVEHCPLAFSTRDVWMHARSPAKFSWCYERKWDRHLLRESGRSVLTALLSPIDSRSPALSSLSMHTQLPLSPQAQPSSSIQVQPPLSPQAQALFDV</sequence>
<dbReference type="AlphaFoldDB" id="A0A9P5QBE4"/>
<accession>A0A9P5QBE4</accession>
<protein>
    <submittedName>
        <fullName evidence="1">Uncharacterized protein</fullName>
    </submittedName>
</protein>
<name>A0A9P5QBE4_9AGAR</name>
<comment type="caution">
    <text evidence="1">The sequence shown here is derived from an EMBL/GenBank/DDBJ whole genome shotgun (WGS) entry which is preliminary data.</text>
</comment>